<dbReference type="PANTHER" id="PTHR47053">
    <property type="entry name" value="MUREIN DD-ENDOPEPTIDASE MEPH-RELATED"/>
    <property type="match status" value="1"/>
</dbReference>
<evidence type="ECO:0000313" key="7">
    <source>
        <dbReference type="EMBL" id="GLR13748.1"/>
    </source>
</evidence>
<name>A0ABQ5YJB0_9NEIS</name>
<evidence type="ECO:0000313" key="8">
    <source>
        <dbReference type="Proteomes" id="UP001156706"/>
    </source>
</evidence>
<dbReference type="Proteomes" id="UP001156706">
    <property type="component" value="Unassembled WGS sequence"/>
</dbReference>
<comment type="similarity">
    <text evidence="1">Belongs to the peptidase C40 family.</text>
</comment>
<accession>A0ABQ5YJB0</accession>
<feature type="chain" id="PRO_5045398585" description="NlpC/P60 domain-containing protein" evidence="5">
    <location>
        <begin position="28"/>
        <end position="184"/>
    </location>
</feature>
<reference evidence="8" key="1">
    <citation type="journal article" date="2019" name="Int. J. Syst. Evol. Microbiol.">
        <title>The Global Catalogue of Microorganisms (GCM) 10K type strain sequencing project: providing services to taxonomists for standard genome sequencing and annotation.</title>
        <authorList>
            <consortium name="The Broad Institute Genomics Platform"/>
            <consortium name="The Broad Institute Genome Sequencing Center for Infectious Disease"/>
            <person name="Wu L."/>
            <person name="Ma J."/>
        </authorList>
    </citation>
    <scope>NUCLEOTIDE SEQUENCE [LARGE SCALE GENOMIC DNA]</scope>
    <source>
        <strain evidence="8">NBRC 110044</strain>
    </source>
</reference>
<dbReference type="RefSeq" id="WP_284196834.1">
    <property type="nucleotide sequence ID" value="NZ_BSOG01000002.1"/>
</dbReference>
<keyword evidence="5" id="KW-0732">Signal</keyword>
<evidence type="ECO:0000256" key="2">
    <source>
        <dbReference type="ARBA" id="ARBA00022670"/>
    </source>
</evidence>
<comment type="caution">
    <text evidence="7">The sequence shown here is derived from an EMBL/GenBank/DDBJ whole genome shotgun (WGS) entry which is preliminary data.</text>
</comment>
<gene>
    <name evidence="7" type="ORF">GCM10007907_25380</name>
</gene>
<evidence type="ECO:0000256" key="5">
    <source>
        <dbReference type="SAM" id="SignalP"/>
    </source>
</evidence>
<dbReference type="SUPFAM" id="SSF54001">
    <property type="entry name" value="Cysteine proteinases"/>
    <property type="match status" value="1"/>
</dbReference>
<proteinExistence type="inferred from homology"/>
<dbReference type="Gene3D" id="3.90.1720.10">
    <property type="entry name" value="endopeptidase domain like (from Nostoc punctiforme)"/>
    <property type="match status" value="1"/>
</dbReference>
<sequence>MKIIADPRRRLLGVVLLPLLLAACASAPDKPVGEPAGKVASKPPAARPVVAPSHIEVSAAGREIVMYALGLIDVGYVFGGKNPEAGLDCSGMVSFIFRNAVGMEVHGSAADIARKGRPIKREELQAGDLVFFNTMNRSFSHVGIYIGDDKFIHAPSTKGRVRIESMKTKYFATRYEAARSLLAG</sequence>
<dbReference type="InterPro" id="IPR038765">
    <property type="entry name" value="Papain-like_cys_pep_sf"/>
</dbReference>
<evidence type="ECO:0000256" key="4">
    <source>
        <dbReference type="ARBA" id="ARBA00022807"/>
    </source>
</evidence>
<keyword evidence="3" id="KW-0378">Hydrolase</keyword>
<keyword evidence="8" id="KW-1185">Reference proteome</keyword>
<dbReference type="InterPro" id="IPR000064">
    <property type="entry name" value="NLP_P60_dom"/>
</dbReference>
<dbReference type="Pfam" id="PF00877">
    <property type="entry name" value="NLPC_P60"/>
    <property type="match status" value="1"/>
</dbReference>
<dbReference type="InterPro" id="IPR051202">
    <property type="entry name" value="Peptidase_C40"/>
</dbReference>
<protein>
    <recommendedName>
        <fullName evidence="6">NlpC/P60 domain-containing protein</fullName>
    </recommendedName>
</protein>
<feature type="domain" description="NlpC/P60" evidence="6">
    <location>
        <begin position="58"/>
        <end position="182"/>
    </location>
</feature>
<evidence type="ECO:0000259" key="6">
    <source>
        <dbReference type="PROSITE" id="PS51935"/>
    </source>
</evidence>
<feature type="signal peptide" evidence="5">
    <location>
        <begin position="1"/>
        <end position="27"/>
    </location>
</feature>
<dbReference type="EMBL" id="BSOG01000002">
    <property type="protein sequence ID" value="GLR13748.1"/>
    <property type="molecule type" value="Genomic_DNA"/>
</dbReference>
<dbReference type="PROSITE" id="PS51257">
    <property type="entry name" value="PROKAR_LIPOPROTEIN"/>
    <property type="match status" value="1"/>
</dbReference>
<keyword evidence="2" id="KW-0645">Protease</keyword>
<dbReference type="PROSITE" id="PS51935">
    <property type="entry name" value="NLPC_P60"/>
    <property type="match status" value="1"/>
</dbReference>
<dbReference type="PANTHER" id="PTHR47053:SF1">
    <property type="entry name" value="MUREIN DD-ENDOPEPTIDASE MEPH-RELATED"/>
    <property type="match status" value="1"/>
</dbReference>
<evidence type="ECO:0000256" key="1">
    <source>
        <dbReference type="ARBA" id="ARBA00007074"/>
    </source>
</evidence>
<organism evidence="7 8">
    <name type="scientific">Chitinimonas prasina</name>
    <dbReference type="NCBI Taxonomy" id="1434937"/>
    <lineage>
        <taxon>Bacteria</taxon>
        <taxon>Pseudomonadati</taxon>
        <taxon>Pseudomonadota</taxon>
        <taxon>Betaproteobacteria</taxon>
        <taxon>Neisseriales</taxon>
        <taxon>Chitinibacteraceae</taxon>
        <taxon>Chitinimonas</taxon>
    </lineage>
</organism>
<evidence type="ECO:0000256" key="3">
    <source>
        <dbReference type="ARBA" id="ARBA00022801"/>
    </source>
</evidence>
<keyword evidence="4" id="KW-0788">Thiol protease</keyword>